<evidence type="ECO:0000256" key="1">
    <source>
        <dbReference type="SAM" id="Phobius"/>
    </source>
</evidence>
<gene>
    <name evidence="2" type="ORF">VKT23_016130</name>
</gene>
<comment type="caution">
    <text evidence="2">The sequence shown here is derived from an EMBL/GenBank/DDBJ whole genome shotgun (WGS) entry which is preliminary data.</text>
</comment>
<dbReference type="EMBL" id="JBANRG010000058">
    <property type="protein sequence ID" value="KAK7442532.1"/>
    <property type="molecule type" value="Genomic_DNA"/>
</dbReference>
<organism evidence="2 3">
    <name type="scientific">Marasmiellus scandens</name>
    <dbReference type="NCBI Taxonomy" id="2682957"/>
    <lineage>
        <taxon>Eukaryota</taxon>
        <taxon>Fungi</taxon>
        <taxon>Dikarya</taxon>
        <taxon>Basidiomycota</taxon>
        <taxon>Agaricomycotina</taxon>
        <taxon>Agaricomycetes</taxon>
        <taxon>Agaricomycetidae</taxon>
        <taxon>Agaricales</taxon>
        <taxon>Marasmiineae</taxon>
        <taxon>Omphalotaceae</taxon>
        <taxon>Marasmiellus</taxon>
    </lineage>
</organism>
<feature type="transmembrane region" description="Helical" evidence="1">
    <location>
        <begin position="6"/>
        <end position="33"/>
    </location>
</feature>
<protein>
    <submittedName>
        <fullName evidence="2">Uncharacterized protein</fullName>
    </submittedName>
</protein>
<reference evidence="2 3" key="1">
    <citation type="submission" date="2024-01" db="EMBL/GenBank/DDBJ databases">
        <title>A draft genome for the cacao thread blight pathogen Marasmiellus scandens.</title>
        <authorList>
            <person name="Baruah I.K."/>
            <person name="Leung J."/>
            <person name="Bukari Y."/>
            <person name="Amoako-Attah I."/>
            <person name="Meinhardt L.W."/>
            <person name="Bailey B.A."/>
            <person name="Cohen S.P."/>
        </authorList>
    </citation>
    <scope>NUCLEOTIDE SEQUENCE [LARGE SCALE GENOMIC DNA]</scope>
    <source>
        <strain evidence="2 3">GH-19</strain>
    </source>
</reference>
<keyword evidence="3" id="KW-1185">Reference proteome</keyword>
<sequence>MAALTYTFGCLLVALFFVLLFYGMSIILSFQYFEQFRSDSPVFKLMILILMTIGTIQATTAFAWAYVSLINEFGSIFELDILPSTALAQLMSMASFIRS</sequence>
<feature type="transmembrane region" description="Helical" evidence="1">
    <location>
        <begin position="45"/>
        <end position="67"/>
    </location>
</feature>
<proteinExistence type="predicted"/>
<accession>A0ABR1J098</accession>
<evidence type="ECO:0000313" key="2">
    <source>
        <dbReference type="EMBL" id="KAK7442532.1"/>
    </source>
</evidence>
<name>A0ABR1J098_9AGAR</name>
<keyword evidence="1" id="KW-0812">Transmembrane</keyword>
<evidence type="ECO:0000313" key="3">
    <source>
        <dbReference type="Proteomes" id="UP001498398"/>
    </source>
</evidence>
<keyword evidence="1" id="KW-0472">Membrane</keyword>
<keyword evidence="1" id="KW-1133">Transmembrane helix</keyword>
<dbReference type="Proteomes" id="UP001498398">
    <property type="component" value="Unassembled WGS sequence"/>
</dbReference>